<proteinExistence type="inferred from homology"/>
<evidence type="ECO:0000256" key="2">
    <source>
        <dbReference type="ARBA" id="ARBA00022857"/>
    </source>
</evidence>
<dbReference type="PANTHER" id="PTHR43827:SF3">
    <property type="entry name" value="NADP-DEPENDENT OXIDOREDUCTASE DOMAIN-CONTAINING PROTEIN"/>
    <property type="match status" value="1"/>
</dbReference>
<dbReference type="PANTHER" id="PTHR43827">
    <property type="entry name" value="2,5-DIKETO-D-GLUCONIC ACID REDUCTASE"/>
    <property type="match status" value="1"/>
</dbReference>
<gene>
    <name evidence="5" type="ORF">GCM10007298_06510</name>
</gene>
<evidence type="ECO:0000259" key="4">
    <source>
        <dbReference type="Pfam" id="PF00248"/>
    </source>
</evidence>
<comment type="similarity">
    <text evidence="1">Belongs to the aldo/keto reductase family.</text>
</comment>
<protein>
    <submittedName>
        <fullName evidence="5">Oxidoreductase</fullName>
    </submittedName>
</protein>
<dbReference type="SUPFAM" id="SSF51430">
    <property type="entry name" value="NAD(P)-linked oxidoreductase"/>
    <property type="match status" value="1"/>
</dbReference>
<accession>A0ABQ1U8P5</accession>
<evidence type="ECO:0000256" key="1">
    <source>
        <dbReference type="ARBA" id="ARBA00007905"/>
    </source>
</evidence>
<keyword evidence="6" id="KW-1185">Reference proteome</keyword>
<dbReference type="EMBL" id="BMCS01000001">
    <property type="protein sequence ID" value="GGF13240.1"/>
    <property type="molecule type" value="Genomic_DNA"/>
</dbReference>
<name>A0ABQ1U8P5_9NOCA</name>
<dbReference type="PROSITE" id="PS00063">
    <property type="entry name" value="ALDOKETO_REDUCTASE_3"/>
    <property type="match status" value="1"/>
</dbReference>
<dbReference type="PIRSF" id="PIRSF000097">
    <property type="entry name" value="AKR"/>
    <property type="match status" value="1"/>
</dbReference>
<dbReference type="InterPro" id="IPR023210">
    <property type="entry name" value="NADP_OxRdtase_dom"/>
</dbReference>
<feature type="domain" description="NADP-dependent oxidoreductase" evidence="4">
    <location>
        <begin position="19"/>
        <end position="275"/>
    </location>
</feature>
<dbReference type="InterPro" id="IPR018170">
    <property type="entry name" value="Aldo/ket_reductase_CS"/>
</dbReference>
<dbReference type="Pfam" id="PF00248">
    <property type="entry name" value="Aldo_ket_red"/>
    <property type="match status" value="1"/>
</dbReference>
<dbReference type="Gene3D" id="3.20.20.100">
    <property type="entry name" value="NADP-dependent oxidoreductase domain"/>
    <property type="match status" value="1"/>
</dbReference>
<organism evidence="5 6">
    <name type="scientific">Williamsia phyllosphaerae</name>
    <dbReference type="NCBI Taxonomy" id="885042"/>
    <lineage>
        <taxon>Bacteria</taxon>
        <taxon>Bacillati</taxon>
        <taxon>Actinomycetota</taxon>
        <taxon>Actinomycetes</taxon>
        <taxon>Mycobacteriales</taxon>
        <taxon>Nocardiaceae</taxon>
        <taxon>Williamsia</taxon>
    </lineage>
</organism>
<dbReference type="RefSeq" id="WP_188486864.1">
    <property type="nucleotide sequence ID" value="NZ_BMCS01000001.1"/>
</dbReference>
<dbReference type="InterPro" id="IPR036812">
    <property type="entry name" value="NAD(P)_OxRdtase_dom_sf"/>
</dbReference>
<dbReference type="PRINTS" id="PR00069">
    <property type="entry name" value="ALDKETRDTASE"/>
</dbReference>
<dbReference type="PROSITE" id="PS00798">
    <property type="entry name" value="ALDOKETO_REDUCTASE_1"/>
    <property type="match status" value="1"/>
</dbReference>
<keyword evidence="3" id="KW-0560">Oxidoreductase</keyword>
<dbReference type="Proteomes" id="UP000632454">
    <property type="component" value="Unassembled WGS sequence"/>
</dbReference>
<dbReference type="PROSITE" id="PS00062">
    <property type="entry name" value="ALDOKETO_REDUCTASE_2"/>
    <property type="match status" value="1"/>
</dbReference>
<comment type="caution">
    <text evidence="5">The sequence shown here is derived from an EMBL/GenBank/DDBJ whole genome shotgun (WGS) entry which is preliminary data.</text>
</comment>
<dbReference type="InterPro" id="IPR020471">
    <property type="entry name" value="AKR"/>
</dbReference>
<evidence type="ECO:0000313" key="5">
    <source>
        <dbReference type="EMBL" id="GGF13240.1"/>
    </source>
</evidence>
<keyword evidence="2" id="KW-0521">NADP</keyword>
<reference evidence="6" key="1">
    <citation type="journal article" date="2019" name="Int. J. Syst. Evol. Microbiol.">
        <title>The Global Catalogue of Microorganisms (GCM) 10K type strain sequencing project: providing services to taxonomists for standard genome sequencing and annotation.</title>
        <authorList>
            <consortium name="The Broad Institute Genomics Platform"/>
            <consortium name="The Broad Institute Genome Sequencing Center for Infectious Disease"/>
            <person name="Wu L."/>
            <person name="Ma J."/>
        </authorList>
    </citation>
    <scope>NUCLEOTIDE SEQUENCE [LARGE SCALE GENOMIC DNA]</scope>
    <source>
        <strain evidence="6">CCM 7855</strain>
    </source>
</reference>
<evidence type="ECO:0000313" key="6">
    <source>
        <dbReference type="Proteomes" id="UP000632454"/>
    </source>
</evidence>
<sequence>MTPPVPTKTLNSGHDIPQLGLGVWQAENDETEQAVAHAIDEAGYRHIDTAAAYGNEEGVGRGLASSSVPREEIFLTTKLWNADQGYDSTLAAIDTSLGKLGVEYVDLYLVHWPLQDSERMKQTWSAMEKIAESGKARTIGVCNFEPHHLDVIRGDGEVVPAVDQIELHPHLPQQALRSFAAQHDIVIESWSPLGGTSNSGWGKASKPNTLLDDPILAAIAEKYEKSIAQVIIRWHLQNDLVVIPKSVHAERISQNIDVFDFVLDDEDLMEIARLDDGERVGLHPDEMNLGAPD</sequence>
<evidence type="ECO:0000256" key="3">
    <source>
        <dbReference type="ARBA" id="ARBA00023002"/>
    </source>
</evidence>